<dbReference type="Gene3D" id="3.40.50.300">
    <property type="entry name" value="P-loop containing nucleotide triphosphate hydrolases"/>
    <property type="match status" value="1"/>
</dbReference>
<accession>A0A1W1CZ30</accession>
<sequence>MAKIFIVSNTKGGTGKTTTALHILPTIAYLEGYKNINYYQLDDNNKVNISSKAINVKNYTINNTSDVMDKVELDIALDNETVNIIDIGGGNDTKSVLNYLKTKSEIKKEDITFFIPITTNLSQQQNLQDTIELIKNSHSNPKIILILNEVIDLENYKDEFINIFGNEVYEIAPITDLIEQSCEKVIKIEKDNLYQVMEYKKKILLDGYINALEIDKNREKLKQQYVMDYKEDEDLEAYYKKKRNLRFIQQIIDTVERFPKIA</sequence>
<dbReference type="InterPro" id="IPR027417">
    <property type="entry name" value="P-loop_NTPase"/>
</dbReference>
<reference evidence="1" key="1">
    <citation type="submission" date="2016-10" db="EMBL/GenBank/DDBJ databases">
        <authorList>
            <person name="de Groot N.N."/>
        </authorList>
    </citation>
    <scope>NUCLEOTIDE SEQUENCE</scope>
</reference>
<dbReference type="EMBL" id="FPHM01000176">
    <property type="protein sequence ID" value="SFV70881.1"/>
    <property type="molecule type" value="Genomic_DNA"/>
</dbReference>
<evidence type="ECO:0008006" key="2">
    <source>
        <dbReference type="Google" id="ProtNLM"/>
    </source>
</evidence>
<dbReference type="AlphaFoldDB" id="A0A1W1CZ30"/>
<organism evidence="1">
    <name type="scientific">hydrothermal vent metagenome</name>
    <dbReference type="NCBI Taxonomy" id="652676"/>
    <lineage>
        <taxon>unclassified sequences</taxon>
        <taxon>metagenomes</taxon>
        <taxon>ecological metagenomes</taxon>
    </lineage>
</organism>
<evidence type="ECO:0000313" key="1">
    <source>
        <dbReference type="EMBL" id="SFV70881.1"/>
    </source>
</evidence>
<proteinExistence type="predicted"/>
<protein>
    <recommendedName>
        <fullName evidence="2">CobQ/CobB/MinD/ParA nucleotide binding domain-containing protein</fullName>
    </recommendedName>
</protein>
<gene>
    <name evidence="1" type="ORF">MNB_SV-13-1549</name>
</gene>
<dbReference type="SUPFAM" id="SSF52540">
    <property type="entry name" value="P-loop containing nucleoside triphosphate hydrolases"/>
    <property type="match status" value="1"/>
</dbReference>
<name>A0A1W1CZ30_9ZZZZ</name>